<sequence>MALQIKIFDNGAKNVEYMEEAVNEWLSGISEDQIVDIRTSASAFGDGTPESYVGETMYVTILYRTTD</sequence>
<keyword evidence="2" id="KW-1185">Reference proteome</keyword>
<accession>A0ABY6ZMV7</accession>
<dbReference type="InterPro" id="IPR020296">
    <property type="entry name" value="Spore_Cse60"/>
</dbReference>
<reference evidence="1" key="1">
    <citation type="submission" date="2022-08" db="EMBL/GenBank/DDBJ databases">
        <title>Alicyclobacillus fastidiosus DSM 17978, complete genome.</title>
        <authorList>
            <person name="Wang Q."/>
            <person name="Cai R."/>
            <person name="Wang Z."/>
        </authorList>
    </citation>
    <scope>NUCLEOTIDE SEQUENCE</scope>
    <source>
        <strain evidence="1">DSM 17978</strain>
    </source>
</reference>
<dbReference type="Proteomes" id="UP001164761">
    <property type="component" value="Chromosome"/>
</dbReference>
<evidence type="ECO:0000313" key="2">
    <source>
        <dbReference type="Proteomes" id="UP001164761"/>
    </source>
</evidence>
<dbReference type="EMBL" id="CP104067">
    <property type="protein sequence ID" value="WAH43521.1"/>
    <property type="molecule type" value="Genomic_DNA"/>
</dbReference>
<dbReference type="RefSeq" id="WP_268007402.1">
    <property type="nucleotide sequence ID" value="NZ_BSUT01000001.1"/>
</dbReference>
<name>A0ABY6ZMV7_9BACL</name>
<protein>
    <submittedName>
        <fullName evidence="1">Sporulation protein Cse60</fullName>
    </submittedName>
</protein>
<gene>
    <name evidence="1" type="ORF">NZD89_09120</name>
</gene>
<evidence type="ECO:0000313" key="1">
    <source>
        <dbReference type="EMBL" id="WAH43521.1"/>
    </source>
</evidence>
<organism evidence="1 2">
    <name type="scientific">Alicyclobacillus fastidiosus</name>
    <dbReference type="NCBI Taxonomy" id="392011"/>
    <lineage>
        <taxon>Bacteria</taxon>
        <taxon>Bacillati</taxon>
        <taxon>Bacillota</taxon>
        <taxon>Bacilli</taxon>
        <taxon>Bacillales</taxon>
        <taxon>Alicyclobacillaceae</taxon>
        <taxon>Alicyclobacillus</taxon>
    </lineage>
</organism>
<dbReference type="Pfam" id="PF10957">
    <property type="entry name" value="Spore_Cse60"/>
    <property type="match status" value="1"/>
</dbReference>
<proteinExistence type="predicted"/>